<dbReference type="Pfam" id="PF00270">
    <property type="entry name" value="DEAD"/>
    <property type="match status" value="1"/>
</dbReference>
<evidence type="ECO:0000256" key="6">
    <source>
        <dbReference type="ARBA" id="ARBA00022763"/>
    </source>
</evidence>
<dbReference type="Pfam" id="PF00570">
    <property type="entry name" value="HRDC"/>
    <property type="match status" value="2"/>
</dbReference>
<dbReference type="PATRIC" id="fig|931276.5.peg.3381"/>
<dbReference type="GO" id="GO:0046872">
    <property type="term" value="F:metal ion binding"/>
    <property type="evidence" value="ECO:0007669"/>
    <property type="project" value="UniProtKB-KW"/>
</dbReference>
<dbReference type="Gene3D" id="1.10.150.80">
    <property type="entry name" value="HRDC domain"/>
    <property type="match status" value="2"/>
</dbReference>
<dbReference type="OrthoDB" id="9763310at2"/>
<evidence type="ECO:0000256" key="12">
    <source>
        <dbReference type="ARBA" id="ARBA00023172"/>
    </source>
</evidence>
<evidence type="ECO:0000256" key="4">
    <source>
        <dbReference type="ARBA" id="ARBA00022723"/>
    </source>
</evidence>
<dbReference type="AlphaFoldDB" id="M1MQT6"/>
<dbReference type="SMART" id="SM00490">
    <property type="entry name" value="HELICc"/>
    <property type="match status" value="1"/>
</dbReference>
<organism evidence="20 21">
    <name type="scientific">Clostridium saccharoperbutylacetonicum N1-4(HMT)</name>
    <dbReference type="NCBI Taxonomy" id="931276"/>
    <lineage>
        <taxon>Bacteria</taxon>
        <taxon>Bacillati</taxon>
        <taxon>Bacillota</taxon>
        <taxon>Clostridia</taxon>
        <taxon>Eubacteriales</taxon>
        <taxon>Clostridiaceae</taxon>
        <taxon>Clostridium</taxon>
    </lineage>
</organism>
<dbReference type="PROSITE" id="PS51194">
    <property type="entry name" value="HELICASE_CTER"/>
    <property type="match status" value="1"/>
</dbReference>
<evidence type="ECO:0000256" key="16">
    <source>
        <dbReference type="NCBIfam" id="TIGR01389"/>
    </source>
</evidence>
<dbReference type="GO" id="GO:0043138">
    <property type="term" value="F:3'-5' DNA helicase activity"/>
    <property type="evidence" value="ECO:0007669"/>
    <property type="project" value="UniProtKB-EC"/>
</dbReference>
<feature type="domain" description="Helicase C-terminal" evidence="19">
    <location>
        <begin position="218"/>
        <end position="365"/>
    </location>
</feature>
<evidence type="ECO:0000259" key="19">
    <source>
        <dbReference type="PROSITE" id="PS51194"/>
    </source>
</evidence>
<dbReference type="CDD" id="cd17920">
    <property type="entry name" value="DEXHc_RecQ"/>
    <property type="match status" value="1"/>
</dbReference>
<evidence type="ECO:0000256" key="7">
    <source>
        <dbReference type="ARBA" id="ARBA00022801"/>
    </source>
</evidence>
<evidence type="ECO:0000259" key="18">
    <source>
        <dbReference type="PROSITE" id="PS51192"/>
    </source>
</evidence>
<gene>
    <name evidence="20" type="primary">recQ2</name>
    <name evidence="20" type="ORF">Cspa_c33550</name>
</gene>
<evidence type="ECO:0000256" key="13">
    <source>
        <dbReference type="ARBA" id="ARBA00023204"/>
    </source>
</evidence>
<comment type="catalytic activity">
    <reaction evidence="15">
        <text>Couples ATP hydrolysis with the unwinding of duplex DNA by translocating in the 3'-5' direction.</text>
        <dbReference type="EC" id="5.6.2.4"/>
    </reaction>
</comment>
<evidence type="ECO:0000256" key="8">
    <source>
        <dbReference type="ARBA" id="ARBA00022806"/>
    </source>
</evidence>
<dbReference type="KEGG" id="csr:Cspa_c33550"/>
<dbReference type="GO" id="GO:0005737">
    <property type="term" value="C:cytoplasm"/>
    <property type="evidence" value="ECO:0007669"/>
    <property type="project" value="TreeGrafter"/>
</dbReference>
<feature type="domain" description="Helicase ATP-binding" evidence="18">
    <location>
        <begin position="28"/>
        <end position="197"/>
    </location>
</feature>
<dbReference type="InterPro" id="IPR010997">
    <property type="entry name" value="HRDC-like_sf"/>
</dbReference>
<dbReference type="SMART" id="SM00956">
    <property type="entry name" value="RQC"/>
    <property type="match status" value="1"/>
</dbReference>
<dbReference type="GO" id="GO:0016787">
    <property type="term" value="F:hydrolase activity"/>
    <property type="evidence" value="ECO:0007669"/>
    <property type="project" value="UniProtKB-KW"/>
</dbReference>
<keyword evidence="13" id="KW-0234">DNA repair</keyword>
<keyword evidence="8 20" id="KW-0347">Helicase</keyword>
<dbReference type="RefSeq" id="WP_015393434.1">
    <property type="nucleotide sequence ID" value="NC_020291.1"/>
</dbReference>
<keyword evidence="7 20" id="KW-0378">Hydrolase</keyword>
<dbReference type="Gene3D" id="1.10.10.10">
    <property type="entry name" value="Winged helix-like DNA-binding domain superfamily/Winged helix DNA-binding domain"/>
    <property type="match status" value="1"/>
</dbReference>
<feature type="domain" description="HRDC" evidence="17">
    <location>
        <begin position="620"/>
        <end position="700"/>
    </location>
</feature>
<dbReference type="InterPro" id="IPR011545">
    <property type="entry name" value="DEAD/DEAH_box_helicase_dom"/>
</dbReference>
<dbReference type="InterPro" id="IPR001650">
    <property type="entry name" value="Helicase_C-like"/>
</dbReference>
<dbReference type="PANTHER" id="PTHR13710">
    <property type="entry name" value="DNA HELICASE RECQ FAMILY MEMBER"/>
    <property type="match status" value="1"/>
</dbReference>
<dbReference type="SMART" id="SM00341">
    <property type="entry name" value="HRDC"/>
    <property type="match status" value="2"/>
</dbReference>
<accession>M1MQT6</accession>
<dbReference type="InterPro" id="IPR044876">
    <property type="entry name" value="HRDC_dom_sf"/>
</dbReference>
<feature type="domain" description="HRDC" evidence="17">
    <location>
        <begin position="515"/>
        <end position="595"/>
    </location>
</feature>
<protein>
    <recommendedName>
        <fullName evidence="16">DNA helicase RecQ</fullName>
        <ecNumber evidence="16">5.6.2.4</ecNumber>
    </recommendedName>
</protein>
<evidence type="ECO:0000256" key="9">
    <source>
        <dbReference type="ARBA" id="ARBA00022833"/>
    </source>
</evidence>
<dbReference type="Gene3D" id="3.40.50.300">
    <property type="entry name" value="P-loop containing nucleotide triphosphate hydrolases"/>
    <property type="match status" value="2"/>
</dbReference>
<sequence>MNDLALAHEALEKYYGYKTFRKGQEDIINKIINGEDVLAIMPTGGGKSICYQIPALILEGITVVISPLISLMKDQVDTLKDMGINGALINSTLSSVEENQVIEQLQDGEIKILYIAPERLESFEFLNVISKCCISQIAVDEAHCISQWGHDFRSSYRKISDFINLLQNRPIVTAFTATASEEVREDIINLLKLKNPKVFITGFDRENLLINVVKNGNKKEYLFKYIENNKEVSGIIYAATRKEVDLVYEMLNAKGYKVAHYHAGLSENTRKENQENFIYDQANIMVATNAFGMGIDKPNIRYVVHYNMPKNIESYYQEIGRAGRDGGESECILLFSPQDVQVQKYLIENSIENIDRKNNQYKKLQQMMDFVYSNDCYRKYILEYFGETHAGECNKCSNCLSEGELVDKTIEAQKVLSCIYRMKTKFGIGMLVDVLRGSKNKKVIQFNFHELSTYGLMKEYSSDQLKTFINTLISHGYINVIEGTYPVLSLNEKSRMVLTSQEKVELKEFKVEQKVKEDNELFEILRRIRHDLASENNVPPYVIFGDITLKEMASKFPVNRSAMLNISGVGEVKYSKYGKAFEDVIIAFVKEHNIEIPDNNVEEEKSNTDEVNDEELKLVVTTDLTLYNKLDILRKQLAKKEGVLPQAIITMNTLKEISGRYPDSLEKLKDISGMGPKKISEYGDSIIKIVKDYIDENHIQVDWMERKRRKVIIDGEQRENNQIAIDMLREKINIHKVSEKLELSISTVLGYVTDYIRQFGENIFEIDLDEFYSEEDAKLISAACEKHGYEKINVLKKELPSYIKYESIRSVILKKYFL</sequence>
<keyword evidence="21" id="KW-1185">Reference proteome</keyword>
<keyword evidence="11" id="KW-0238">DNA-binding</keyword>
<dbReference type="InterPro" id="IPR036388">
    <property type="entry name" value="WH-like_DNA-bd_sf"/>
</dbReference>
<proteinExistence type="inferred from homology"/>
<dbReference type="Proteomes" id="UP000011728">
    <property type="component" value="Chromosome"/>
</dbReference>
<dbReference type="SUPFAM" id="SSF47819">
    <property type="entry name" value="HRDC-like"/>
    <property type="match status" value="2"/>
</dbReference>
<dbReference type="PROSITE" id="PS51192">
    <property type="entry name" value="HELICASE_ATP_BIND_1"/>
    <property type="match status" value="1"/>
</dbReference>
<evidence type="ECO:0000313" key="20">
    <source>
        <dbReference type="EMBL" id="AGF57116.1"/>
    </source>
</evidence>
<keyword evidence="14" id="KW-0413">Isomerase</keyword>
<dbReference type="InterPro" id="IPR029491">
    <property type="entry name" value="Helicase_HTH"/>
</dbReference>
<dbReference type="InterPro" id="IPR032284">
    <property type="entry name" value="RecQ_Zn-bd"/>
</dbReference>
<keyword evidence="5" id="KW-0547">Nucleotide-binding</keyword>
<name>M1MQT6_9CLOT</name>
<dbReference type="Pfam" id="PF00271">
    <property type="entry name" value="Helicase_C"/>
    <property type="match status" value="1"/>
</dbReference>
<dbReference type="Pfam" id="PF09382">
    <property type="entry name" value="RQC"/>
    <property type="match status" value="1"/>
</dbReference>
<dbReference type="PROSITE" id="PS50967">
    <property type="entry name" value="HRDC"/>
    <property type="match status" value="2"/>
</dbReference>
<dbReference type="Pfam" id="PF14493">
    <property type="entry name" value="HTH_40"/>
    <property type="match status" value="1"/>
</dbReference>
<keyword evidence="6" id="KW-0227">DNA damage</keyword>
<keyword evidence="10" id="KW-0067">ATP-binding</keyword>
<dbReference type="GO" id="GO:0003677">
    <property type="term" value="F:DNA binding"/>
    <property type="evidence" value="ECO:0007669"/>
    <property type="project" value="UniProtKB-KW"/>
</dbReference>
<dbReference type="HOGENOM" id="CLU_001103_13_1_9"/>
<dbReference type="GO" id="GO:0043590">
    <property type="term" value="C:bacterial nucleoid"/>
    <property type="evidence" value="ECO:0007669"/>
    <property type="project" value="TreeGrafter"/>
</dbReference>
<dbReference type="Pfam" id="PF16124">
    <property type="entry name" value="RecQ_Zn_bind"/>
    <property type="match status" value="1"/>
</dbReference>
<dbReference type="SUPFAM" id="SSF46785">
    <property type="entry name" value="Winged helix' DNA-binding domain"/>
    <property type="match status" value="1"/>
</dbReference>
<dbReference type="InterPro" id="IPR004589">
    <property type="entry name" value="DNA_helicase_ATP-dep_RecQ"/>
</dbReference>
<dbReference type="InterPro" id="IPR018982">
    <property type="entry name" value="RQC_domain"/>
</dbReference>
<dbReference type="SUPFAM" id="SSF52540">
    <property type="entry name" value="P-loop containing nucleoside triphosphate hydrolases"/>
    <property type="match status" value="1"/>
</dbReference>
<evidence type="ECO:0000256" key="10">
    <source>
        <dbReference type="ARBA" id="ARBA00022840"/>
    </source>
</evidence>
<evidence type="ECO:0000259" key="17">
    <source>
        <dbReference type="PROSITE" id="PS50967"/>
    </source>
</evidence>
<dbReference type="FunFam" id="3.40.50.300:FF:000296">
    <property type="entry name" value="ATP-dependent DNA helicase RecQ"/>
    <property type="match status" value="1"/>
</dbReference>
<dbReference type="GO" id="GO:0009378">
    <property type="term" value="F:four-way junction helicase activity"/>
    <property type="evidence" value="ECO:0007669"/>
    <property type="project" value="TreeGrafter"/>
</dbReference>
<evidence type="ECO:0000313" key="21">
    <source>
        <dbReference type="Proteomes" id="UP000011728"/>
    </source>
</evidence>
<dbReference type="EC" id="5.6.2.4" evidence="16"/>
<dbReference type="EMBL" id="CP004121">
    <property type="protein sequence ID" value="AGF57116.1"/>
    <property type="molecule type" value="Genomic_DNA"/>
</dbReference>
<dbReference type="GO" id="GO:0006260">
    <property type="term" value="P:DNA replication"/>
    <property type="evidence" value="ECO:0007669"/>
    <property type="project" value="InterPro"/>
</dbReference>
<dbReference type="NCBIfam" id="TIGR01389">
    <property type="entry name" value="recQ"/>
    <property type="match status" value="1"/>
</dbReference>
<dbReference type="GO" id="GO:0006281">
    <property type="term" value="P:DNA repair"/>
    <property type="evidence" value="ECO:0007669"/>
    <property type="project" value="UniProtKB-KW"/>
</dbReference>
<dbReference type="InterPro" id="IPR036390">
    <property type="entry name" value="WH_DNA-bd_sf"/>
</dbReference>
<dbReference type="InterPro" id="IPR027417">
    <property type="entry name" value="P-loop_NTPase"/>
</dbReference>
<dbReference type="SMART" id="SM00487">
    <property type="entry name" value="DEXDc"/>
    <property type="match status" value="1"/>
</dbReference>
<comment type="cofactor">
    <cofactor evidence="1">
        <name>Mg(2+)</name>
        <dbReference type="ChEBI" id="CHEBI:18420"/>
    </cofactor>
</comment>
<dbReference type="InterPro" id="IPR014001">
    <property type="entry name" value="Helicase_ATP-bd"/>
</dbReference>
<evidence type="ECO:0000256" key="15">
    <source>
        <dbReference type="ARBA" id="ARBA00034617"/>
    </source>
</evidence>
<dbReference type="GO" id="GO:0009432">
    <property type="term" value="P:SOS response"/>
    <property type="evidence" value="ECO:0007669"/>
    <property type="project" value="UniProtKB-UniRule"/>
</dbReference>
<dbReference type="eggNOG" id="COG0514">
    <property type="taxonomic scope" value="Bacteria"/>
</dbReference>
<dbReference type="InterPro" id="IPR002121">
    <property type="entry name" value="HRDC_dom"/>
</dbReference>
<comment type="similarity">
    <text evidence="3">Belongs to the helicase family. RecQ subfamily.</text>
</comment>
<evidence type="ECO:0000256" key="2">
    <source>
        <dbReference type="ARBA" id="ARBA00001947"/>
    </source>
</evidence>
<reference evidence="20 21" key="1">
    <citation type="submission" date="2013-02" db="EMBL/GenBank/DDBJ databases">
        <title>Genome sequence of Clostridium saccharoperbutylacetonicum N1-4(HMT).</title>
        <authorList>
            <person name="Poehlein A."/>
            <person name="Daniel R."/>
        </authorList>
    </citation>
    <scope>NUCLEOTIDE SEQUENCE [LARGE SCALE GENOMIC DNA]</scope>
    <source>
        <strain evidence="21">N1-4(HMT)</strain>
    </source>
</reference>
<keyword evidence="4" id="KW-0479">Metal-binding</keyword>
<evidence type="ECO:0000256" key="3">
    <source>
        <dbReference type="ARBA" id="ARBA00005446"/>
    </source>
</evidence>
<dbReference type="InterPro" id="IPR006293">
    <property type="entry name" value="DNA_helicase_ATP-dep_RecQ_bac"/>
</dbReference>
<dbReference type="STRING" id="36745.CLSAP_31210"/>
<comment type="cofactor">
    <cofactor evidence="2">
        <name>Zn(2+)</name>
        <dbReference type="ChEBI" id="CHEBI:29105"/>
    </cofactor>
</comment>
<evidence type="ECO:0000256" key="5">
    <source>
        <dbReference type="ARBA" id="ARBA00022741"/>
    </source>
</evidence>
<evidence type="ECO:0000256" key="14">
    <source>
        <dbReference type="ARBA" id="ARBA00023235"/>
    </source>
</evidence>
<evidence type="ECO:0000256" key="1">
    <source>
        <dbReference type="ARBA" id="ARBA00001946"/>
    </source>
</evidence>
<keyword evidence="12" id="KW-0233">DNA recombination</keyword>
<dbReference type="NCBIfam" id="TIGR00614">
    <property type="entry name" value="recQ_fam"/>
    <property type="match status" value="1"/>
</dbReference>
<dbReference type="GO" id="GO:0006310">
    <property type="term" value="P:DNA recombination"/>
    <property type="evidence" value="ECO:0007669"/>
    <property type="project" value="UniProtKB-UniRule"/>
</dbReference>
<dbReference type="PANTHER" id="PTHR13710:SF105">
    <property type="entry name" value="ATP-DEPENDENT DNA HELICASE Q1"/>
    <property type="match status" value="1"/>
</dbReference>
<dbReference type="GO" id="GO:0005524">
    <property type="term" value="F:ATP binding"/>
    <property type="evidence" value="ECO:0007669"/>
    <property type="project" value="UniProtKB-KW"/>
</dbReference>
<dbReference type="GO" id="GO:0030894">
    <property type="term" value="C:replisome"/>
    <property type="evidence" value="ECO:0007669"/>
    <property type="project" value="TreeGrafter"/>
</dbReference>
<keyword evidence="9" id="KW-0862">Zinc</keyword>
<evidence type="ECO:0000256" key="11">
    <source>
        <dbReference type="ARBA" id="ARBA00023125"/>
    </source>
</evidence>